<protein>
    <submittedName>
        <fullName evidence="3">Uncharacterized protein</fullName>
    </submittedName>
</protein>
<gene>
    <name evidence="3" type="ORF">D0863_14062</name>
</gene>
<comment type="caution">
    <text evidence="3">The sequence shown here is derived from an EMBL/GenBank/DDBJ whole genome shotgun (WGS) entry which is preliminary data.</text>
</comment>
<dbReference type="AlphaFoldDB" id="A0A3M7CN65"/>
<dbReference type="PANTHER" id="PTHR35184">
    <property type="entry name" value="YALI0C10208P"/>
    <property type="match status" value="1"/>
</dbReference>
<dbReference type="OrthoDB" id="3357002at2759"/>
<keyword evidence="2" id="KW-0812">Transmembrane</keyword>
<dbReference type="InterPro" id="IPR021460">
    <property type="entry name" value="DUF3112"/>
</dbReference>
<feature type="transmembrane region" description="Helical" evidence="2">
    <location>
        <begin position="120"/>
        <end position="143"/>
    </location>
</feature>
<evidence type="ECO:0000313" key="4">
    <source>
        <dbReference type="Proteomes" id="UP000269276"/>
    </source>
</evidence>
<feature type="transmembrane region" description="Helical" evidence="2">
    <location>
        <begin position="313"/>
        <end position="338"/>
    </location>
</feature>
<reference evidence="3 4" key="1">
    <citation type="journal article" date="2018" name="BMC Genomics">
        <title>Genomic evidence for intraspecific hybridization in a clonal and extremely halotolerant yeast.</title>
        <authorList>
            <person name="Gostincar C."/>
            <person name="Stajich J.E."/>
            <person name="Zupancic J."/>
            <person name="Zalar P."/>
            <person name="Gunde-Cimerman N."/>
        </authorList>
    </citation>
    <scope>NUCLEOTIDE SEQUENCE [LARGE SCALE GENOMIC DNA]</scope>
    <source>
        <strain evidence="3 4">EXF-2682</strain>
    </source>
</reference>
<feature type="transmembrane region" description="Helical" evidence="2">
    <location>
        <begin position="193"/>
        <end position="218"/>
    </location>
</feature>
<keyword evidence="2" id="KW-0472">Membrane</keyword>
<keyword evidence="2" id="KW-1133">Transmembrane helix</keyword>
<name>A0A3M7CN65_HORWE</name>
<accession>A0A3M7CN65</accession>
<evidence type="ECO:0000256" key="2">
    <source>
        <dbReference type="SAM" id="Phobius"/>
    </source>
</evidence>
<feature type="transmembrane region" description="Helical" evidence="2">
    <location>
        <begin position="85"/>
        <end position="108"/>
    </location>
</feature>
<evidence type="ECO:0000256" key="1">
    <source>
        <dbReference type="SAM" id="MobiDB-lite"/>
    </source>
</evidence>
<evidence type="ECO:0000313" key="3">
    <source>
        <dbReference type="EMBL" id="RMY53077.1"/>
    </source>
</evidence>
<sequence>MQILSLLCSQEVHSGHCCRTSFCFFSAWEVWRVYARLPTITTMSDAQQGSGQGQGQGYPDPATVAQSHGKPYPPQEQALGETPSVIPDVPVCAVFLFLFLCAAAGHMGLFKFNMRRGKKFVISGMMFGFCFTRICATTLRIAWSCYPDSVRVGIAAMVFVYAGIILLFIANLFTQRVVRAQHPHIGWSKPFSIALPVLLFIIIGSIICLIVGVILSFYTLSESTLDAIRDIQLYGETLYAIVAFLPIPIVLASVAGRHFNPNRRSIDKFGTGSMRAKILLILISAVFLDLGACWRAATLYLPPRASTNPQTPWYFSKACFYVFNFTIEICVTLAWLALRIDKRFFVPNGAKGPYSYAGGFTFAGEPGNEKIALGNRDSMRHLTGSQASGLNSARVSWGGSRSSLSRASRVSWGGISREDVRAGIGEDGFQPVPYGAFEERVGGDAGFAADDDGDLASGARSHYAAPTAADVGVQGAEAEMGWDPKSGKWALRPVSSTMNLPARPVSTKSGI</sequence>
<proteinExistence type="predicted"/>
<feature type="transmembrane region" description="Helical" evidence="2">
    <location>
        <begin position="149"/>
        <end position="173"/>
    </location>
</feature>
<organism evidence="3 4">
    <name type="scientific">Hortaea werneckii</name>
    <name type="common">Black yeast</name>
    <name type="synonym">Cladosporium werneckii</name>
    <dbReference type="NCBI Taxonomy" id="91943"/>
    <lineage>
        <taxon>Eukaryota</taxon>
        <taxon>Fungi</taxon>
        <taxon>Dikarya</taxon>
        <taxon>Ascomycota</taxon>
        <taxon>Pezizomycotina</taxon>
        <taxon>Dothideomycetes</taxon>
        <taxon>Dothideomycetidae</taxon>
        <taxon>Mycosphaerellales</taxon>
        <taxon>Teratosphaeriaceae</taxon>
        <taxon>Hortaea</taxon>
    </lineage>
</organism>
<dbReference type="PANTHER" id="PTHR35184:SF1">
    <property type="entry name" value="INTEGRAL MEMBRANE PROTEIN"/>
    <property type="match status" value="1"/>
</dbReference>
<dbReference type="Pfam" id="PF11309">
    <property type="entry name" value="DUF3112"/>
    <property type="match status" value="1"/>
</dbReference>
<feature type="transmembrane region" description="Helical" evidence="2">
    <location>
        <begin position="238"/>
        <end position="257"/>
    </location>
</feature>
<dbReference type="EMBL" id="QWIP01000866">
    <property type="protein sequence ID" value="RMY53077.1"/>
    <property type="molecule type" value="Genomic_DNA"/>
</dbReference>
<dbReference type="Proteomes" id="UP000269276">
    <property type="component" value="Unassembled WGS sequence"/>
</dbReference>
<feature type="region of interest" description="Disordered" evidence="1">
    <location>
        <begin position="45"/>
        <end position="70"/>
    </location>
</feature>
<feature type="transmembrane region" description="Helical" evidence="2">
    <location>
        <begin position="278"/>
        <end position="301"/>
    </location>
</feature>